<evidence type="ECO:0000256" key="1">
    <source>
        <dbReference type="ARBA" id="ARBA00004141"/>
    </source>
</evidence>
<accession>A0ABT2ZX42</accession>
<sequence length="196" mass="21066">MIAGLDLRQMIVRTFREPRVVARELIALNLPPRARALALAIVIVVSAALGSFAEILFAFVTDLDLGEPTSPVPMALAQAALILYGASAMTVLGRKFGGRGQFRDALLLLTWMEFVLIVAQVVQVLVMVFFPVTSVIAMMAMMVLLFWLLVQFTAALHGFENLAKVAFGVIVGFLVSAMVAGMLMVSLGFVPVPVTG</sequence>
<comment type="subcellular location">
    <subcellularLocation>
        <location evidence="1">Membrane</location>
        <topology evidence="1">Multi-pass membrane protein</topology>
    </subcellularLocation>
</comment>
<evidence type="ECO:0000259" key="6">
    <source>
        <dbReference type="Pfam" id="PF04893"/>
    </source>
</evidence>
<keyword evidence="2 5" id="KW-0812">Transmembrane</keyword>
<evidence type="ECO:0000256" key="5">
    <source>
        <dbReference type="SAM" id="Phobius"/>
    </source>
</evidence>
<reference evidence="7 8" key="1">
    <citation type="submission" date="2022-10" db="EMBL/GenBank/DDBJ databases">
        <title>Sinirhodobacter sp. nov., isolated from ocean surface sediments.</title>
        <authorList>
            <person name="He W."/>
            <person name="Wang L."/>
            <person name="Zhang D.-F."/>
        </authorList>
    </citation>
    <scope>NUCLEOTIDE SEQUENCE [LARGE SCALE GENOMIC DNA]</scope>
    <source>
        <strain evidence="7 8">WL0115</strain>
    </source>
</reference>
<evidence type="ECO:0000256" key="2">
    <source>
        <dbReference type="ARBA" id="ARBA00022692"/>
    </source>
</evidence>
<feature type="domain" description="Yip1" evidence="6">
    <location>
        <begin position="14"/>
        <end position="180"/>
    </location>
</feature>
<feature type="transmembrane region" description="Helical" evidence="5">
    <location>
        <begin position="136"/>
        <end position="159"/>
    </location>
</feature>
<keyword evidence="3 5" id="KW-1133">Transmembrane helix</keyword>
<evidence type="ECO:0000313" key="8">
    <source>
        <dbReference type="Proteomes" id="UP001526166"/>
    </source>
</evidence>
<protein>
    <submittedName>
        <fullName evidence="7">YIP1 family protein</fullName>
    </submittedName>
</protein>
<proteinExistence type="predicted"/>
<dbReference type="RefSeq" id="WP_218631081.1">
    <property type="nucleotide sequence ID" value="NZ_JAHVAI010000014.1"/>
</dbReference>
<gene>
    <name evidence="7" type="ORF">OE699_05555</name>
</gene>
<dbReference type="Proteomes" id="UP001526166">
    <property type="component" value="Unassembled WGS sequence"/>
</dbReference>
<keyword evidence="8" id="KW-1185">Reference proteome</keyword>
<feature type="transmembrane region" description="Helical" evidence="5">
    <location>
        <begin position="36"/>
        <end position="60"/>
    </location>
</feature>
<dbReference type="InterPro" id="IPR006977">
    <property type="entry name" value="Yip1_dom"/>
</dbReference>
<feature type="transmembrane region" description="Helical" evidence="5">
    <location>
        <begin position="105"/>
        <end position="130"/>
    </location>
</feature>
<evidence type="ECO:0000256" key="3">
    <source>
        <dbReference type="ARBA" id="ARBA00022989"/>
    </source>
</evidence>
<feature type="transmembrane region" description="Helical" evidence="5">
    <location>
        <begin position="72"/>
        <end position="93"/>
    </location>
</feature>
<evidence type="ECO:0000313" key="7">
    <source>
        <dbReference type="EMBL" id="MCV2878314.1"/>
    </source>
</evidence>
<feature type="transmembrane region" description="Helical" evidence="5">
    <location>
        <begin position="166"/>
        <end position="190"/>
    </location>
</feature>
<evidence type="ECO:0000256" key="4">
    <source>
        <dbReference type="ARBA" id="ARBA00023136"/>
    </source>
</evidence>
<comment type="caution">
    <text evidence="7">The sequence shown here is derived from an EMBL/GenBank/DDBJ whole genome shotgun (WGS) entry which is preliminary data.</text>
</comment>
<dbReference type="Pfam" id="PF04893">
    <property type="entry name" value="Yip1"/>
    <property type="match status" value="1"/>
</dbReference>
<name>A0ABT2ZX42_9RHOB</name>
<dbReference type="EMBL" id="JAOWKW010000004">
    <property type="protein sequence ID" value="MCV2878314.1"/>
    <property type="molecule type" value="Genomic_DNA"/>
</dbReference>
<keyword evidence="4 5" id="KW-0472">Membrane</keyword>
<organism evidence="7 8">
    <name type="scientific">Sedimentimonas flavescens</name>
    <dbReference type="NCBI Taxonomy" id="2851012"/>
    <lineage>
        <taxon>Bacteria</taxon>
        <taxon>Pseudomonadati</taxon>
        <taxon>Pseudomonadota</taxon>
        <taxon>Alphaproteobacteria</taxon>
        <taxon>Rhodobacterales</taxon>
        <taxon>Rhodobacter group</taxon>
        <taxon>Sedimentimonas</taxon>
    </lineage>
</organism>